<reference evidence="1" key="1">
    <citation type="submission" date="2021-06" db="EMBL/GenBank/DDBJ databases">
        <authorList>
            <person name="Kallberg Y."/>
            <person name="Tangrot J."/>
            <person name="Rosling A."/>
        </authorList>
    </citation>
    <scope>NUCLEOTIDE SEQUENCE</scope>
    <source>
        <strain evidence="1">UK204</strain>
    </source>
</reference>
<accession>A0A9N9IZZ9</accession>
<feature type="non-terminal residue" evidence="1">
    <location>
        <position position="70"/>
    </location>
</feature>
<feature type="non-terminal residue" evidence="1">
    <location>
        <position position="1"/>
    </location>
</feature>
<organism evidence="1 2">
    <name type="scientific">Funneliformis caledonium</name>
    <dbReference type="NCBI Taxonomy" id="1117310"/>
    <lineage>
        <taxon>Eukaryota</taxon>
        <taxon>Fungi</taxon>
        <taxon>Fungi incertae sedis</taxon>
        <taxon>Mucoromycota</taxon>
        <taxon>Glomeromycotina</taxon>
        <taxon>Glomeromycetes</taxon>
        <taxon>Glomerales</taxon>
        <taxon>Glomeraceae</taxon>
        <taxon>Funneliformis</taxon>
    </lineage>
</organism>
<proteinExistence type="predicted"/>
<sequence length="70" mass="8003">YFKLAILEMSKTSKLTLNQIVLIYNYLINIIEDFIDTAQSNNIIDVAKNAKTTLKQYYPISNGLIYAISI</sequence>
<comment type="caution">
    <text evidence="1">The sequence shown here is derived from an EMBL/GenBank/DDBJ whole genome shotgun (WGS) entry which is preliminary data.</text>
</comment>
<protein>
    <submittedName>
        <fullName evidence="1">14040_t:CDS:1</fullName>
    </submittedName>
</protein>
<gene>
    <name evidence="1" type="ORF">FCALED_LOCUS16770</name>
</gene>
<keyword evidence="2" id="KW-1185">Reference proteome</keyword>
<evidence type="ECO:0000313" key="1">
    <source>
        <dbReference type="EMBL" id="CAG8758536.1"/>
    </source>
</evidence>
<evidence type="ECO:0000313" key="2">
    <source>
        <dbReference type="Proteomes" id="UP000789570"/>
    </source>
</evidence>
<dbReference type="EMBL" id="CAJVPQ010021504">
    <property type="protein sequence ID" value="CAG8758536.1"/>
    <property type="molecule type" value="Genomic_DNA"/>
</dbReference>
<dbReference type="Proteomes" id="UP000789570">
    <property type="component" value="Unassembled WGS sequence"/>
</dbReference>
<name>A0A9N9IZZ9_9GLOM</name>
<dbReference type="AlphaFoldDB" id="A0A9N9IZZ9"/>